<dbReference type="Pfam" id="PF21597">
    <property type="entry name" value="TetR_C_43"/>
    <property type="match status" value="1"/>
</dbReference>
<sequence>MTPDRPLRADARRNRARVLQAAEAVFSAEGMAVPLDEIARRAGVGAGTVYRHFPTKEALFEAVIHERIEQFAEEARALSAAERPGEAFTAFLTRLVDQAMLNKALCDALEAAGSPVKPPDESSRQDIWAAFGTLLAAAQRDGTVRTDIGLSDLRALLSGALAMERHARDSDRPAGRMTELLLDALHARR</sequence>
<keyword evidence="2 4" id="KW-0238">DNA-binding</keyword>
<dbReference type="Gene3D" id="1.10.357.10">
    <property type="entry name" value="Tetracycline Repressor, domain 2"/>
    <property type="match status" value="1"/>
</dbReference>
<dbReference type="PRINTS" id="PR00455">
    <property type="entry name" value="HTHTETR"/>
</dbReference>
<reference evidence="6 7" key="1">
    <citation type="submission" date="2024-09" db="EMBL/GenBank/DDBJ databases">
        <authorList>
            <person name="Sun Q."/>
            <person name="Mori K."/>
        </authorList>
    </citation>
    <scope>NUCLEOTIDE SEQUENCE [LARGE SCALE GENOMIC DNA]</scope>
    <source>
        <strain evidence="6 7">JCM 3143</strain>
    </source>
</reference>
<dbReference type="EMBL" id="JBHMBW010000028">
    <property type="protein sequence ID" value="MFB9627128.1"/>
    <property type="molecule type" value="Genomic_DNA"/>
</dbReference>
<accession>A0ABV5S7T6</accession>
<dbReference type="RefSeq" id="WP_344989893.1">
    <property type="nucleotide sequence ID" value="NZ_BAAAXV010000005.1"/>
</dbReference>
<evidence type="ECO:0000313" key="6">
    <source>
        <dbReference type="EMBL" id="MFB9627128.1"/>
    </source>
</evidence>
<evidence type="ECO:0000256" key="3">
    <source>
        <dbReference type="ARBA" id="ARBA00023163"/>
    </source>
</evidence>
<name>A0ABV5S7T6_9ACTN</name>
<dbReference type="PANTHER" id="PTHR30055:SF234">
    <property type="entry name" value="HTH-TYPE TRANSCRIPTIONAL REGULATOR BETI"/>
    <property type="match status" value="1"/>
</dbReference>
<dbReference type="SUPFAM" id="SSF46689">
    <property type="entry name" value="Homeodomain-like"/>
    <property type="match status" value="1"/>
</dbReference>
<evidence type="ECO:0000256" key="1">
    <source>
        <dbReference type="ARBA" id="ARBA00023015"/>
    </source>
</evidence>
<dbReference type="Proteomes" id="UP001589532">
    <property type="component" value="Unassembled WGS sequence"/>
</dbReference>
<dbReference type="PROSITE" id="PS50977">
    <property type="entry name" value="HTH_TETR_2"/>
    <property type="match status" value="1"/>
</dbReference>
<evidence type="ECO:0000256" key="2">
    <source>
        <dbReference type="ARBA" id="ARBA00023125"/>
    </source>
</evidence>
<keyword evidence="1" id="KW-0805">Transcription regulation</keyword>
<protein>
    <submittedName>
        <fullName evidence="6">TetR/AcrR family transcriptional regulator</fullName>
    </submittedName>
</protein>
<evidence type="ECO:0000259" key="5">
    <source>
        <dbReference type="PROSITE" id="PS50977"/>
    </source>
</evidence>
<dbReference type="PANTHER" id="PTHR30055">
    <property type="entry name" value="HTH-TYPE TRANSCRIPTIONAL REGULATOR RUTR"/>
    <property type="match status" value="1"/>
</dbReference>
<evidence type="ECO:0000313" key="7">
    <source>
        <dbReference type="Proteomes" id="UP001589532"/>
    </source>
</evidence>
<dbReference type="InterPro" id="IPR049445">
    <property type="entry name" value="TetR_SbtR-like_C"/>
</dbReference>
<dbReference type="InterPro" id="IPR050109">
    <property type="entry name" value="HTH-type_TetR-like_transc_reg"/>
</dbReference>
<dbReference type="InterPro" id="IPR009057">
    <property type="entry name" value="Homeodomain-like_sf"/>
</dbReference>
<organism evidence="6 7">
    <name type="scientific">Nonomuraea helvata</name>
    <dbReference type="NCBI Taxonomy" id="37484"/>
    <lineage>
        <taxon>Bacteria</taxon>
        <taxon>Bacillati</taxon>
        <taxon>Actinomycetota</taxon>
        <taxon>Actinomycetes</taxon>
        <taxon>Streptosporangiales</taxon>
        <taxon>Streptosporangiaceae</taxon>
        <taxon>Nonomuraea</taxon>
    </lineage>
</organism>
<proteinExistence type="predicted"/>
<gene>
    <name evidence="6" type="ORF">ACFFSA_28930</name>
</gene>
<feature type="domain" description="HTH tetR-type" evidence="5">
    <location>
        <begin position="12"/>
        <end position="71"/>
    </location>
</feature>
<feature type="DNA-binding region" description="H-T-H motif" evidence="4">
    <location>
        <begin position="34"/>
        <end position="53"/>
    </location>
</feature>
<dbReference type="SUPFAM" id="SSF48498">
    <property type="entry name" value="Tetracyclin repressor-like, C-terminal domain"/>
    <property type="match status" value="1"/>
</dbReference>
<keyword evidence="7" id="KW-1185">Reference proteome</keyword>
<dbReference type="InterPro" id="IPR036271">
    <property type="entry name" value="Tet_transcr_reg_TetR-rel_C_sf"/>
</dbReference>
<evidence type="ECO:0000256" key="4">
    <source>
        <dbReference type="PROSITE-ProRule" id="PRU00335"/>
    </source>
</evidence>
<comment type="caution">
    <text evidence="6">The sequence shown here is derived from an EMBL/GenBank/DDBJ whole genome shotgun (WGS) entry which is preliminary data.</text>
</comment>
<keyword evidence="3" id="KW-0804">Transcription</keyword>
<dbReference type="Pfam" id="PF00440">
    <property type="entry name" value="TetR_N"/>
    <property type="match status" value="1"/>
</dbReference>
<dbReference type="InterPro" id="IPR001647">
    <property type="entry name" value="HTH_TetR"/>
</dbReference>